<evidence type="ECO:0000259" key="2">
    <source>
        <dbReference type="Pfam" id="PF25136"/>
    </source>
</evidence>
<evidence type="ECO:0000313" key="4">
    <source>
        <dbReference type="EMBL" id="TYP17227.1"/>
    </source>
</evidence>
<name>A0A068QRD1_9GAMM</name>
<dbReference type="Pfam" id="PF11195">
    <property type="entry name" value="Tad2-like"/>
    <property type="match status" value="1"/>
</dbReference>
<sequence length="244" mass="27765">MSKINKLDNTDLNCPFNPDQYKKKVDVEVDGVPPIGSLPWALIQVYLGKVVSRSSWDDSNEYIQLTTKSDGSAPVHIEKHDQQSFPYDWEPTPEDLISCDWQLVKIEPKPVGCMLSFDLKIGTAQYNSGRDQDWGYAQGSYGTLTNFQSTIGIRIIEMFRLFDPLIDNSQEIDLSVDTQNQPDLYRKNLEVMVDGSTYHLGASRNSTANTITTDFVYELGDAKKLGDLMKQNLDKTLRFCFNWK</sequence>
<evidence type="ECO:0000313" key="5">
    <source>
        <dbReference type="Proteomes" id="UP000032721"/>
    </source>
</evidence>
<dbReference type="OrthoDB" id="6444448at2"/>
<keyword evidence="6" id="KW-1185">Reference proteome</keyword>
<dbReference type="EMBL" id="VNHN01000001">
    <property type="protein sequence ID" value="TYP17227.1"/>
    <property type="molecule type" value="Genomic_DNA"/>
</dbReference>
<dbReference type="InterPro" id="IPR021361">
    <property type="entry name" value="Tad2-like_dom"/>
</dbReference>
<evidence type="ECO:0000313" key="6">
    <source>
        <dbReference type="Proteomes" id="UP000324170"/>
    </source>
</evidence>
<feature type="domain" description="Thoeris anti-defense 2-like" evidence="1">
    <location>
        <begin position="38"/>
        <end position="104"/>
    </location>
</feature>
<dbReference type="KEGG" id="xdo:XDD1_1630"/>
<dbReference type="HOGENOM" id="CLU_093188_0_0_6"/>
<dbReference type="InterPro" id="IPR056725">
    <property type="entry name" value="DUF7823"/>
</dbReference>
<dbReference type="EMBL" id="FO704550">
    <property type="protein sequence ID" value="CDG17329.1"/>
    <property type="molecule type" value="Genomic_DNA"/>
</dbReference>
<dbReference type="RefSeq" id="WP_045970056.1">
    <property type="nucleotide sequence ID" value="NZ_CAWMED010000001.1"/>
</dbReference>
<protein>
    <submittedName>
        <fullName evidence="4">Uncharacterized protein DUF2829</fullName>
    </submittedName>
</protein>
<gene>
    <name evidence="4" type="ORF">LY16_00109</name>
    <name evidence="3" type="ORF">XDD1_1630</name>
</gene>
<reference evidence="4 6" key="2">
    <citation type="submission" date="2019-07" db="EMBL/GenBank/DDBJ databases">
        <title>Genomic Encyclopedia of Type Strains, Phase I: the one thousand microbial genomes (KMG-I) project.</title>
        <authorList>
            <person name="Kyrpides N."/>
        </authorList>
    </citation>
    <scope>NUCLEOTIDE SEQUENCE [LARGE SCALE GENOMIC DNA]</scope>
    <source>
        <strain evidence="4 6">DSM 17909</strain>
    </source>
</reference>
<evidence type="ECO:0000313" key="3">
    <source>
        <dbReference type="EMBL" id="CDG17329.1"/>
    </source>
</evidence>
<dbReference type="Proteomes" id="UP000032721">
    <property type="component" value="Chromosome"/>
</dbReference>
<dbReference type="Pfam" id="PF25136">
    <property type="entry name" value="DUF7823"/>
    <property type="match status" value="1"/>
</dbReference>
<reference evidence="3 5" key="1">
    <citation type="submission" date="2013-07" db="EMBL/GenBank/DDBJ databases">
        <authorList>
            <person name="Genoscope - CEA"/>
        </authorList>
    </citation>
    <scope>NUCLEOTIDE SEQUENCE [LARGE SCALE GENOMIC DNA]</scope>
    <source>
        <strain evidence="3">FRM16</strain>
        <strain evidence="5">FRM16 / DSM 17909</strain>
    </source>
</reference>
<dbReference type="AlphaFoldDB" id="A0A068QRD1"/>
<accession>A0A068QRD1</accession>
<feature type="domain" description="DUF7823" evidence="2">
    <location>
        <begin position="139"/>
        <end position="244"/>
    </location>
</feature>
<proteinExistence type="predicted"/>
<dbReference type="Proteomes" id="UP000324170">
    <property type="component" value="Unassembled WGS sequence"/>
</dbReference>
<organism evidence="3 5">
    <name type="scientific">Xenorhabdus doucetiae</name>
    <dbReference type="NCBI Taxonomy" id="351671"/>
    <lineage>
        <taxon>Bacteria</taxon>
        <taxon>Pseudomonadati</taxon>
        <taxon>Pseudomonadota</taxon>
        <taxon>Gammaproteobacteria</taxon>
        <taxon>Enterobacterales</taxon>
        <taxon>Morganellaceae</taxon>
        <taxon>Xenorhabdus</taxon>
    </lineage>
</organism>
<evidence type="ECO:0000259" key="1">
    <source>
        <dbReference type="Pfam" id="PF11195"/>
    </source>
</evidence>